<sequence>MKAARALRASLLAAALAASTLPAPAQDCCDPAGPFRKGEAYADEPATCETIGDWIDRVPDYDGRLTMSIRGALSAVETDGTLAYLIMCEAPGVRVLCVTYSTNDMQPGDVVLFGGGYAPVDESRVMLDPCLAGAG</sequence>
<protein>
    <submittedName>
        <fullName evidence="2">Uncharacterized protein</fullName>
    </submittedName>
</protein>
<keyword evidence="1" id="KW-0732">Signal</keyword>
<reference evidence="2 3" key="1">
    <citation type="submission" date="2024-01" db="EMBL/GenBank/DDBJ databases">
        <title>New evidence supports the origin of RcGTA from prophage.</title>
        <authorList>
            <person name="Xu Y."/>
            <person name="Liu B."/>
            <person name="Chen F."/>
        </authorList>
    </citation>
    <scope>NUCLEOTIDE SEQUENCE [LARGE SCALE GENOMIC DNA]</scope>
    <source>
        <strain evidence="2 3">CBW1107-2</strain>
    </source>
</reference>
<feature type="signal peptide" evidence="1">
    <location>
        <begin position="1"/>
        <end position="25"/>
    </location>
</feature>
<evidence type="ECO:0000313" key="3">
    <source>
        <dbReference type="Proteomes" id="UP001559025"/>
    </source>
</evidence>
<name>A0ABV3WYC2_9HYPH</name>
<evidence type="ECO:0000313" key="2">
    <source>
        <dbReference type="EMBL" id="MEX4009687.1"/>
    </source>
</evidence>
<organism evidence="2 3">
    <name type="scientific">Neoaquamicrobium sediminum</name>
    <dbReference type="NCBI Taxonomy" id="1849104"/>
    <lineage>
        <taxon>Bacteria</taxon>
        <taxon>Pseudomonadati</taxon>
        <taxon>Pseudomonadota</taxon>
        <taxon>Alphaproteobacteria</taxon>
        <taxon>Hyphomicrobiales</taxon>
        <taxon>Phyllobacteriaceae</taxon>
        <taxon>Neoaquamicrobium</taxon>
    </lineage>
</organism>
<dbReference type="EMBL" id="JAZHFV010000006">
    <property type="protein sequence ID" value="MEX4009687.1"/>
    <property type="molecule type" value="Genomic_DNA"/>
</dbReference>
<proteinExistence type="predicted"/>
<accession>A0ABV3WYC2</accession>
<gene>
    <name evidence="2" type="ORF">V1479_20430</name>
</gene>
<dbReference type="Proteomes" id="UP001559025">
    <property type="component" value="Unassembled WGS sequence"/>
</dbReference>
<evidence type="ECO:0000256" key="1">
    <source>
        <dbReference type="SAM" id="SignalP"/>
    </source>
</evidence>
<dbReference type="RefSeq" id="WP_368804564.1">
    <property type="nucleotide sequence ID" value="NZ_JAZHFV010000006.1"/>
</dbReference>
<feature type="chain" id="PRO_5047262297" evidence="1">
    <location>
        <begin position="26"/>
        <end position="135"/>
    </location>
</feature>
<comment type="caution">
    <text evidence="2">The sequence shown here is derived from an EMBL/GenBank/DDBJ whole genome shotgun (WGS) entry which is preliminary data.</text>
</comment>
<keyword evidence="3" id="KW-1185">Reference proteome</keyword>